<reference evidence="2" key="2">
    <citation type="submission" date="2020-09" db="EMBL/GenBank/DDBJ databases">
        <authorList>
            <person name="Sun Q."/>
            <person name="Zhou Y."/>
        </authorList>
    </citation>
    <scope>NUCLEOTIDE SEQUENCE</scope>
    <source>
        <strain evidence="2">CGMCC 1.12187</strain>
    </source>
</reference>
<organism evidence="2 3">
    <name type="scientific">Kocuria dechangensis</name>
    <dbReference type="NCBI Taxonomy" id="1176249"/>
    <lineage>
        <taxon>Bacteria</taxon>
        <taxon>Bacillati</taxon>
        <taxon>Actinomycetota</taxon>
        <taxon>Actinomycetes</taxon>
        <taxon>Micrococcales</taxon>
        <taxon>Micrococcaceae</taxon>
        <taxon>Kocuria</taxon>
    </lineage>
</organism>
<dbReference type="Gene3D" id="3.10.310.70">
    <property type="match status" value="1"/>
</dbReference>
<dbReference type="PANTHER" id="PTHR22642">
    <property type="entry name" value="IMIDAZOLONEPROPIONASE"/>
    <property type="match status" value="1"/>
</dbReference>
<dbReference type="Proteomes" id="UP000638848">
    <property type="component" value="Unassembled WGS sequence"/>
</dbReference>
<comment type="caution">
    <text evidence="2">The sequence shown here is derived from an EMBL/GenBank/DDBJ whole genome shotgun (WGS) entry which is preliminary data.</text>
</comment>
<dbReference type="InterPro" id="IPR011059">
    <property type="entry name" value="Metal-dep_hydrolase_composite"/>
</dbReference>
<dbReference type="GO" id="GO:0016810">
    <property type="term" value="F:hydrolase activity, acting on carbon-nitrogen (but not peptide) bonds"/>
    <property type="evidence" value="ECO:0007669"/>
    <property type="project" value="InterPro"/>
</dbReference>
<protein>
    <submittedName>
        <fullName evidence="2">Amidohydrolase</fullName>
    </submittedName>
</protein>
<dbReference type="CDD" id="cd01300">
    <property type="entry name" value="YtcJ_like"/>
    <property type="match status" value="1"/>
</dbReference>
<name>A0A917LXA2_9MICC</name>
<dbReference type="PANTHER" id="PTHR22642:SF2">
    <property type="entry name" value="PROTEIN LONG AFTER FAR-RED 3"/>
    <property type="match status" value="1"/>
</dbReference>
<dbReference type="InterPro" id="IPR033932">
    <property type="entry name" value="YtcJ-like"/>
</dbReference>
<dbReference type="Gene3D" id="2.30.40.10">
    <property type="entry name" value="Urease, subunit C, domain 1"/>
    <property type="match status" value="1"/>
</dbReference>
<accession>A0A917LXA2</accession>
<dbReference type="SUPFAM" id="SSF51338">
    <property type="entry name" value="Composite domain of metallo-dependent hydrolases"/>
    <property type="match status" value="1"/>
</dbReference>
<dbReference type="EMBL" id="BMEQ01000014">
    <property type="protein sequence ID" value="GGG61611.1"/>
    <property type="molecule type" value="Genomic_DNA"/>
</dbReference>
<dbReference type="SUPFAM" id="SSF51556">
    <property type="entry name" value="Metallo-dependent hydrolases"/>
    <property type="match status" value="1"/>
</dbReference>
<reference evidence="2" key="1">
    <citation type="journal article" date="2014" name="Int. J. Syst. Evol. Microbiol.">
        <title>Complete genome sequence of Corynebacterium casei LMG S-19264T (=DSM 44701T), isolated from a smear-ripened cheese.</title>
        <authorList>
            <consortium name="US DOE Joint Genome Institute (JGI-PGF)"/>
            <person name="Walter F."/>
            <person name="Albersmeier A."/>
            <person name="Kalinowski J."/>
            <person name="Ruckert C."/>
        </authorList>
    </citation>
    <scope>NUCLEOTIDE SEQUENCE</scope>
    <source>
        <strain evidence="2">CGMCC 1.12187</strain>
    </source>
</reference>
<dbReference type="RefSeq" id="WP_188537846.1">
    <property type="nucleotide sequence ID" value="NZ_BMEQ01000014.1"/>
</dbReference>
<dbReference type="InterPro" id="IPR032466">
    <property type="entry name" value="Metal_Hydrolase"/>
</dbReference>
<gene>
    <name evidence="2" type="ORF">GCM10011374_25860</name>
</gene>
<evidence type="ECO:0000259" key="1">
    <source>
        <dbReference type="Pfam" id="PF07969"/>
    </source>
</evidence>
<keyword evidence="3" id="KW-1185">Reference proteome</keyword>
<proteinExistence type="predicted"/>
<evidence type="ECO:0000313" key="2">
    <source>
        <dbReference type="EMBL" id="GGG61611.1"/>
    </source>
</evidence>
<evidence type="ECO:0000313" key="3">
    <source>
        <dbReference type="Proteomes" id="UP000638848"/>
    </source>
</evidence>
<dbReference type="AlphaFoldDB" id="A0A917LXA2"/>
<dbReference type="InterPro" id="IPR013108">
    <property type="entry name" value="Amidohydro_3"/>
</dbReference>
<sequence length="547" mass="59702">MVQVQELVIKNAVVRTVDARDSVHSAVLLRDGRIAAVGTEGEVRAAAARDAEIFDANGRTVVPGFIDAHNHMSIAAFDPVSVDCSTPPMTTMDEVLTAIEAHCKNLPTGQWARGFGFHMTKISEMRNPTRYELDEVAPHNPFFLSDASCHAGFANSAALEAVGISACTPEPWGGEIERDSKGVPTGVLLEAAMNLVQSASWEDYAERDWDTAVDLLEAKARDYLAVGLTGIGDACVTQKAAELYRRADASGRLPLTLQQLHGGDHFFAQQDLRRTDIVDRIHRADSHMLRSGTMKIFVDRAFPDGPAIHKLHDGCTQHVGTNFYNPREVHDLATQASGLGIDLAIHGMGNCAVDAVADAYETVRRRTGEDTILRLEHAFVAEPAQASRLAGLGIDLVANPGLAHTWGDVFTEWRGDDQKHLRVLPVRSMIDAGVRVSFASDHPCGIYSPAEIMWNAVARRHYTGAYIDPEEAVTAAEALRAYTINPAHASGRAHEEGSIEVGKRANILVLDRDPLTCPTDDLRFLTVDRTYVDGEMVYQRQEQNATV</sequence>
<dbReference type="Pfam" id="PF07969">
    <property type="entry name" value="Amidohydro_3"/>
    <property type="match status" value="1"/>
</dbReference>
<dbReference type="Gene3D" id="3.20.20.140">
    <property type="entry name" value="Metal-dependent hydrolases"/>
    <property type="match status" value="1"/>
</dbReference>
<feature type="domain" description="Amidohydrolase 3" evidence="1">
    <location>
        <begin position="52"/>
        <end position="538"/>
    </location>
</feature>